<keyword evidence="3" id="KW-0408">Iron</keyword>
<feature type="transmembrane region" description="Helical" evidence="7">
    <location>
        <begin position="85"/>
        <end position="109"/>
    </location>
</feature>
<dbReference type="PANTHER" id="PTHR31632:SF2">
    <property type="entry name" value="PLASMA MEMBRANE IRON PERMEASE"/>
    <property type="match status" value="1"/>
</dbReference>
<dbReference type="RefSeq" id="XP_502497.1">
    <property type="nucleotide sequence ID" value="XM_502497.1"/>
</dbReference>
<dbReference type="Pfam" id="PF03239">
    <property type="entry name" value="FTR1"/>
    <property type="match status" value="1"/>
</dbReference>
<evidence type="ECO:0000313" key="9">
    <source>
        <dbReference type="EMBL" id="RDW23198.1"/>
    </source>
</evidence>
<dbReference type="Proteomes" id="UP000182444">
    <property type="component" value="Chromosome 1D"/>
</dbReference>
<dbReference type="PANTHER" id="PTHR31632">
    <property type="entry name" value="IRON TRANSPORTER FTH1"/>
    <property type="match status" value="1"/>
</dbReference>
<feature type="transmembrane region" description="Helical" evidence="7">
    <location>
        <begin position="220"/>
        <end position="240"/>
    </location>
</feature>
<dbReference type="VEuPathDB" id="FungiDB:YALI0_D06688g"/>
<accession>A0A1D8NDH5</accession>
<evidence type="ECO:0000256" key="3">
    <source>
        <dbReference type="ARBA" id="ARBA00022496"/>
    </source>
</evidence>
<dbReference type="EMBL" id="KZ859103">
    <property type="protein sequence ID" value="RDW23198.1"/>
    <property type="molecule type" value="Genomic_DNA"/>
</dbReference>
<comment type="subcellular location">
    <subcellularLocation>
        <location evidence="1">Membrane</location>
        <topology evidence="1">Multi-pass membrane protein</topology>
    </subcellularLocation>
</comment>
<dbReference type="GO" id="GO:0015093">
    <property type="term" value="F:ferrous iron transmembrane transporter activity"/>
    <property type="evidence" value="ECO:0007669"/>
    <property type="project" value="TreeGrafter"/>
</dbReference>
<keyword evidence="3" id="KW-0410">Iron transport</keyword>
<dbReference type="KEGG" id="yli:2910500"/>
<dbReference type="EMBL" id="CP017556">
    <property type="protein sequence ID" value="AOW03684.1"/>
    <property type="molecule type" value="Genomic_DNA"/>
</dbReference>
<feature type="transmembrane region" description="Helical" evidence="7">
    <location>
        <begin position="121"/>
        <end position="142"/>
    </location>
</feature>
<evidence type="ECO:0000256" key="6">
    <source>
        <dbReference type="ARBA" id="ARBA00023136"/>
    </source>
</evidence>
<keyword evidence="5 7" id="KW-1133">Transmembrane helix</keyword>
<comment type="similarity">
    <text evidence="2">Belongs to the oxidase-dependent Fe transporter (OFeT) (TC 9.A.10.1) family.</text>
</comment>
<gene>
    <name evidence="9" type="ORF">B0I71DRAFT_136348</name>
    <name evidence="8" type="ORF">YALI1_D08564g</name>
</gene>
<dbReference type="OrthoDB" id="4364at2759"/>
<organism evidence="8 10">
    <name type="scientific">Yarrowia lipolytica</name>
    <name type="common">Candida lipolytica</name>
    <dbReference type="NCBI Taxonomy" id="4952"/>
    <lineage>
        <taxon>Eukaryota</taxon>
        <taxon>Fungi</taxon>
        <taxon>Dikarya</taxon>
        <taxon>Ascomycota</taxon>
        <taxon>Saccharomycotina</taxon>
        <taxon>Dipodascomycetes</taxon>
        <taxon>Dipodascales</taxon>
        <taxon>Dipodascales incertae sedis</taxon>
        <taxon>Yarrowia</taxon>
    </lineage>
</organism>
<feature type="transmembrane region" description="Helical" evidence="7">
    <location>
        <begin position="252"/>
        <end position="274"/>
    </location>
</feature>
<keyword evidence="3" id="KW-0813">Transport</keyword>
<dbReference type="GeneID" id="2910500"/>
<evidence type="ECO:0000256" key="7">
    <source>
        <dbReference type="SAM" id="Phobius"/>
    </source>
</evidence>
<evidence type="ECO:0000256" key="1">
    <source>
        <dbReference type="ARBA" id="ARBA00004141"/>
    </source>
</evidence>
<feature type="transmembrane region" description="Helical" evidence="7">
    <location>
        <begin position="335"/>
        <end position="355"/>
    </location>
</feature>
<reference evidence="8 10" key="1">
    <citation type="journal article" date="2016" name="PLoS ONE">
        <title>Sequence Assembly of Yarrowia lipolytica Strain W29/CLIB89 Shows Transposable Element Diversity.</title>
        <authorList>
            <person name="Magnan C."/>
            <person name="Yu J."/>
            <person name="Chang I."/>
            <person name="Jahn E."/>
            <person name="Kanomata Y."/>
            <person name="Wu J."/>
            <person name="Zeller M."/>
            <person name="Oakes M."/>
            <person name="Baldi P."/>
            <person name="Sandmeyer S."/>
        </authorList>
    </citation>
    <scope>NUCLEOTIDE SEQUENCE [LARGE SCALE GENOMIC DNA]</scope>
    <source>
        <strain evidence="8">CLIB89</strain>
        <strain evidence="10">CLIB89(W29)</strain>
    </source>
</reference>
<dbReference type="eggNOG" id="ENOG502QQWE">
    <property type="taxonomic scope" value="Eukaryota"/>
</dbReference>
<keyword evidence="3" id="KW-0406">Ion transport</keyword>
<evidence type="ECO:0000256" key="5">
    <source>
        <dbReference type="ARBA" id="ARBA00022989"/>
    </source>
</evidence>
<name>A0A1D8NDH5_YARLL</name>
<keyword evidence="6 7" id="KW-0472">Membrane</keyword>
<evidence type="ECO:0000313" key="10">
    <source>
        <dbReference type="Proteomes" id="UP000182444"/>
    </source>
</evidence>
<reference evidence="9 11" key="2">
    <citation type="submission" date="2018-07" db="EMBL/GenBank/DDBJ databases">
        <title>Draft Genome Assemblies for Five Robust Yarrowia lipolytica Strains Exhibiting High Lipid Production and Pentose Sugar Utilization and Sugar Alcohol Secretion from Undetoxified Lignocellulosic Biomass Hydrolysates.</title>
        <authorList>
            <consortium name="DOE Joint Genome Institute"/>
            <person name="Walker C."/>
            <person name="Ryu S."/>
            <person name="Na H."/>
            <person name="Zane M."/>
            <person name="LaButti K."/>
            <person name="Lipzen A."/>
            <person name="Haridas S."/>
            <person name="Barry K."/>
            <person name="Grigoriev I.V."/>
            <person name="Quarterman J."/>
            <person name="Slininger P."/>
            <person name="Dien B."/>
            <person name="Trinh C.T."/>
        </authorList>
    </citation>
    <scope>NUCLEOTIDE SEQUENCE [LARGE SCALE GENOMIC DNA]</scope>
    <source>
        <strain evidence="9 11">YB392</strain>
    </source>
</reference>
<dbReference type="AlphaFoldDB" id="A0A1D8NDH5"/>
<evidence type="ECO:0000256" key="4">
    <source>
        <dbReference type="ARBA" id="ARBA00022692"/>
    </source>
</evidence>
<dbReference type="VEuPathDB" id="FungiDB:YALI1_D08564g"/>
<protein>
    <submittedName>
        <fullName evidence="9">Iron permease FTR1/Fip1/EfeU</fullName>
    </submittedName>
</protein>
<evidence type="ECO:0000256" key="2">
    <source>
        <dbReference type="ARBA" id="ARBA00008333"/>
    </source>
</evidence>
<dbReference type="Proteomes" id="UP000256601">
    <property type="component" value="Unassembled WGS sequence"/>
</dbReference>
<evidence type="ECO:0000313" key="11">
    <source>
        <dbReference type="Proteomes" id="UP000256601"/>
    </source>
</evidence>
<keyword evidence="4 7" id="KW-0812">Transmembrane</keyword>
<proteinExistence type="inferred from homology"/>
<dbReference type="OMA" id="NCCASTE"/>
<evidence type="ECO:0000313" key="8">
    <source>
        <dbReference type="EMBL" id="AOW03684.1"/>
    </source>
</evidence>
<dbReference type="GO" id="GO:0033573">
    <property type="term" value="C:high-affinity iron permease complex"/>
    <property type="evidence" value="ECO:0007669"/>
    <property type="project" value="InterPro"/>
</dbReference>
<sequence>MANAFSVPVFFIVFRETLEAAIIISVLLAFIKQSLGPAPVTDHPDYDPENPEKDLSPVATSADDAFAGQSEADKALLQKKLIKQVWIGAALGLLICFILGGTFIGVFYSLDKDLWASFEDLWEGIFCIIATIMITFMGLAMLRINKMKEKWRIKIAKTLLQNKGEYKDTSFKGRLKSLFNFRYNSKKYALGILAFVTTLREGIEAVVFVGGVGLGEDATAFPLPVFCGLAAGGLIGYFIYRGGNFMSIQIFLIASTCFLYLIAAGLFSRAIWYFQMYRFSKKSGGDVAEGGSGPGSYNIKEVVWHVNCCDPLNDGGWQIFNALFGWQNSPTYGSVISYNVYWICIILAIFAMLFNEKHGYYPMLKRWAKTEDKTADNAMYDRAVFHARQDAGVEKNAVVTENSASSSDERKEVA</sequence>
<dbReference type="InterPro" id="IPR004923">
    <property type="entry name" value="FTR1/Fip1/EfeU"/>
</dbReference>
<feature type="transmembrane region" description="Helical" evidence="7">
    <location>
        <begin position="188"/>
        <end position="214"/>
    </location>
</feature>